<dbReference type="Gene3D" id="3.40.140.10">
    <property type="entry name" value="Cytidine Deaminase, domain 2"/>
    <property type="match status" value="1"/>
</dbReference>
<dbReference type="Proteomes" id="UP000181997">
    <property type="component" value="Unassembled WGS sequence"/>
</dbReference>
<evidence type="ECO:0000259" key="4">
    <source>
        <dbReference type="PROSITE" id="PS51462"/>
    </source>
</evidence>
<dbReference type="InterPro" id="IPR015797">
    <property type="entry name" value="NUDIX_hydrolase-like_dom_sf"/>
</dbReference>
<dbReference type="Gene3D" id="3.90.79.10">
    <property type="entry name" value="Nucleoside Triphosphate Pyrophosphohydrolase"/>
    <property type="match status" value="1"/>
</dbReference>
<evidence type="ECO:0000313" key="6">
    <source>
        <dbReference type="EMBL" id="SCC38498.1"/>
    </source>
</evidence>
<dbReference type="InterPro" id="IPR020476">
    <property type="entry name" value="Nudix_hydrolase"/>
</dbReference>
<feature type="domain" description="CMP/dCMP-type deaminase" evidence="5">
    <location>
        <begin position="4"/>
        <end position="121"/>
    </location>
</feature>
<dbReference type="SUPFAM" id="SSF53927">
    <property type="entry name" value="Cytidine deaminase-like"/>
    <property type="match status" value="1"/>
</dbReference>
<dbReference type="Pfam" id="PF00383">
    <property type="entry name" value="dCMP_cyt_deam_1"/>
    <property type="match status" value="1"/>
</dbReference>
<dbReference type="InterPro" id="IPR000086">
    <property type="entry name" value="NUDIX_hydrolase_dom"/>
</dbReference>
<reference evidence="7" key="1">
    <citation type="submission" date="2016-08" db="EMBL/GenBank/DDBJ databases">
        <authorList>
            <person name="Varghese N."/>
            <person name="Submissions Spin"/>
        </authorList>
    </citation>
    <scope>NUCLEOTIDE SEQUENCE [LARGE SCALE GENOMIC DNA]</scope>
    <source>
        <strain evidence="7">SGD-1123</strain>
    </source>
</reference>
<comment type="cofactor">
    <cofactor evidence="1">
        <name>Mg(2+)</name>
        <dbReference type="ChEBI" id="CHEBI:18420"/>
    </cofactor>
</comment>
<proteinExistence type="inferred from homology"/>
<dbReference type="Pfam" id="PF00293">
    <property type="entry name" value="NUDIX"/>
    <property type="match status" value="1"/>
</dbReference>
<feature type="domain" description="Nudix hydrolase" evidence="4">
    <location>
        <begin position="211"/>
        <end position="340"/>
    </location>
</feature>
<evidence type="ECO:0000313" key="7">
    <source>
        <dbReference type="Proteomes" id="UP000181997"/>
    </source>
</evidence>
<dbReference type="PRINTS" id="PR00502">
    <property type="entry name" value="NUDIXFAMILY"/>
</dbReference>
<sequence length="340" mass="38852">MKWSEIPYLWQQSFETAWESFLEGSRPIGAIVVNEKGEIVSRGKSSTKKQTSGSSVFYNEIAHAEVNALLELDNRIHTDVSEYTLYSTLEPCPLCFGAFYMSGIRNLKFAAKDKYGGSTNLKDSTPYLSRKPIKVEGPFPPLEYLAILLGYYYDFSVDDPKAHPVHKGMEEDYPRAIRLARDWVAEERLRCAENYTIEEVYGMMCEDLIKQNRARASAAIIKDNHILMVKMQRDGRVWWSLPGGGLEEGESFEEAVVREVKEETNLTVKAGRHLFSYDYSMGESRVFSADITGADVLQLGIDPECAMDEQMLQEVKWWPIEAMKDDFEVSRVIREMKTIV</sequence>
<evidence type="ECO:0000256" key="3">
    <source>
        <dbReference type="RuleBase" id="RU003476"/>
    </source>
</evidence>
<dbReference type="InterPro" id="IPR002125">
    <property type="entry name" value="CMP_dCMP_dom"/>
</dbReference>
<dbReference type="GO" id="GO:0016787">
    <property type="term" value="F:hydrolase activity"/>
    <property type="evidence" value="ECO:0007669"/>
    <property type="project" value="UniProtKB-KW"/>
</dbReference>
<dbReference type="SUPFAM" id="SSF55811">
    <property type="entry name" value="Nudix"/>
    <property type="match status" value="1"/>
</dbReference>
<dbReference type="EMBL" id="FMAU01000014">
    <property type="protein sequence ID" value="SCC38498.1"/>
    <property type="molecule type" value="Genomic_DNA"/>
</dbReference>
<dbReference type="InterPro" id="IPR016193">
    <property type="entry name" value="Cytidine_deaminase-like"/>
</dbReference>
<dbReference type="PROSITE" id="PS51462">
    <property type="entry name" value="NUDIX"/>
    <property type="match status" value="1"/>
</dbReference>
<gene>
    <name evidence="6" type="ORF">GA0061094_4490</name>
</gene>
<dbReference type="CDD" id="cd01285">
    <property type="entry name" value="nucleoside_deaminase"/>
    <property type="match status" value="1"/>
</dbReference>
<dbReference type="PANTHER" id="PTHR43046">
    <property type="entry name" value="GDP-MANNOSE MANNOSYL HYDROLASE"/>
    <property type="match status" value="1"/>
</dbReference>
<comment type="similarity">
    <text evidence="3">Belongs to the Nudix hydrolase family.</text>
</comment>
<dbReference type="RefSeq" id="WP_058300110.1">
    <property type="nucleotide sequence ID" value="NZ_FMAU01000014.1"/>
</dbReference>
<keyword evidence="2 3" id="KW-0378">Hydrolase</keyword>
<evidence type="ECO:0000259" key="5">
    <source>
        <dbReference type="PROSITE" id="PS51747"/>
    </source>
</evidence>
<accession>A0A0V8H447</accession>
<evidence type="ECO:0000256" key="2">
    <source>
        <dbReference type="ARBA" id="ARBA00022801"/>
    </source>
</evidence>
<dbReference type="PROSITE" id="PS51747">
    <property type="entry name" value="CYT_DCMP_DEAMINASES_2"/>
    <property type="match status" value="1"/>
</dbReference>
<dbReference type="PROSITE" id="PS00893">
    <property type="entry name" value="NUDIX_BOX"/>
    <property type="match status" value="1"/>
</dbReference>
<dbReference type="OrthoDB" id="9802676at2"/>
<organism evidence="6 7">
    <name type="scientific">[Bacillus] enclensis</name>
    <dbReference type="NCBI Taxonomy" id="1402860"/>
    <lineage>
        <taxon>Bacteria</taxon>
        <taxon>Bacillati</taxon>
        <taxon>Bacillota</taxon>
        <taxon>Bacilli</taxon>
        <taxon>Bacillales</taxon>
        <taxon>Bacillaceae</taxon>
        <taxon>Rossellomorea</taxon>
    </lineage>
</organism>
<dbReference type="AlphaFoldDB" id="A0A0V8H447"/>
<protein>
    <submittedName>
        <fullName evidence="6">tRNA(Arg) A34 adenosine deaminase TadA</fullName>
    </submittedName>
</protein>
<evidence type="ECO:0000256" key="1">
    <source>
        <dbReference type="ARBA" id="ARBA00001946"/>
    </source>
</evidence>
<name>A0A0V8H447_9BACI</name>
<dbReference type="PANTHER" id="PTHR43046:SF14">
    <property type="entry name" value="MUTT_NUDIX FAMILY PROTEIN"/>
    <property type="match status" value="1"/>
</dbReference>
<keyword evidence="7" id="KW-1185">Reference proteome</keyword>
<dbReference type="InterPro" id="IPR020084">
    <property type="entry name" value="NUDIX_hydrolase_CS"/>
</dbReference>